<organism evidence="3 4">
    <name type="scientific">Stackebrandtia albiflava</name>
    <dbReference type="NCBI Taxonomy" id="406432"/>
    <lineage>
        <taxon>Bacteria</taxon>
        <taxon>Bacillati</taxon>
        <taxon>Actinomycetota</taxon>
        <taxon>Actinomycetes</taxon>
        <taxon>Glycomycetales</taxon>
        <taxon>Glycomycetaceae</taxon>
        <taxon>Stackebrandtia</taxon>
    </lineage>
</organism>
<keyword evidence="2" id="KW-1133">Transmembrane helix</keyword>
<name>A0A562V367_9ACTN</name>
<feature type="transmembrane region" description="Helical" evidence="2">
    <location>
        <begin position="27"/>
        <end position="53"/>
    </location>
</feature>
<dbReference type="AlphaFoldDB" id="A0A562V367"/>
<accession>A0A562V367</accession>
<gene>
    <name evidence="3" type="ORF">LX16_3106</name>
</gene>
<dbReference type="EMBL" id="VLLL01000006">
    <property type="protein sequence ID" value="TWJ12349.1"/>
    <property type="molecule type" value="Genomic_DNA"/>
</dbReference>
<comment type="caution">
    <text evidence="3">The sequence shown here is derived from an EMBL/GenBank/DDBJ whole genome shotgun (WGS) entry which is preliminary data.</text>
</comment>
<reference evidence="3 4" key="1">
    <citation type="journal article" date="2013" name="Stand. Genomic Sci.">
        <title>Genomic Encyclopedia of Type Strains, Phase I: The one thousand microbial genomes (KMG-I) project.</title>
        <authorList>
            <person name="Kyrpides N.C."/>
            <person name="Woyke T."/>
            <person name="Eisen J.A."/>
            <person name="Garrity G."/>
            <person name="Lilburn T.G."/>
            <person name="Beck B.J."/>
            <person name="Whitman W.B."/>
            <person name="Hugenholtz P."/>
            <person name="Klenk H.P."/>
        </authorList>
    </citation>
    <scope>NUCLEOTIDE SEQUENCE [LARGE SCALE GENOMIC DNA]</scope>
    <source>
        <strain evidence="3 4">DSM 45044</strain>
    </source>
</reference>
<evidence type="ECO:0000256" key="1">
    <source>
        <dbReference type="SAM" id="MobiDB-lite"/>
    </source>
</evidence>
<evidence type="ECO:0000256" key="2">
    <source>
        <dbReference type="SAM" id="Phobius"/>
    </source>
</evidence>
<evidence type="ECO:0000313" key="4">
    <source>
        <dbReference type="Proteomes" id="UP000321617"/>
    </source>
</evidence>
<sequence>MESSDTVASAAARHPADPEPVPSTKAAAAYALGIVAVVTSPFVGGVIPALLALRIATQADAEIAHSEGFLLGAAKSRRARRLAWIAVAVACFVVAAWLVWWIFQLAVDAGRG</sequence>
<dbReference type="Proteomes" id="UP000321617">
    <property type="component" value="Unassembled WGS sequence"/>
</dbReference>
<dbReference type="RefSeq" id="WP_147139402.1">
    <property type="nucleotide sequence ID" value="NZ_BAABIJ010000002.1"/>
</dbReference>
<protein>
    <submittedName>
        <fullName evidence="3">Uncharacterized protein</fullName>
    </submittedName>
</protein>
<keyword evidence="2" id="KW-0812">Transmembrane</keyword>
<keyword evidence="4" id="KW-1185">Reference proteome</keyword>
<proteinExistence type="predicted"/>
<dbReference type="OrthoDB" id="5192945at2"/>
<feature type="region of interest" description="Disordered" evidence="1">
    <location>
        <begin position="1"/>
        <end position="22"/>
    </location>
</feature>
<keyword evidence="2" id="KW-0472">Membrane</keyword>
<feature type="transmembrane region" description="Helical" evidence="2">
    <location>
        <begin position="82"/>
        <end position="103"/>
    </location>
</feature>
<evidence type="ECO:0000313" key="3">
    <source>
        <dbReference type="EMBL" id="TWJ12349.1"/>
    </source>
</evidence>